<gene>
    <name evidence="9" type="ORF">TRICI_005054</name>
</gene>
<evidence type="ECO:0000256" key="1">
    <source>
        <dbReference type="ARBA" id="ARBA00006336"/>
    </source>
</evidence>
<dbReference type="PANTHER" id="PTHR11080:SF2">
    <property type="entry name" value="LD05707P"/>
    <property type="match status" value="1"/>
</dbReference>
<dbReference type="GO" id="GO:0019363">
    <property type="term" value="P:pyridine nucleotide biosynthetic process"/>
    <property type="evidence" value="ECO:0007669"/>
    <property type="project" value="UniProtKB-KW"/>
</dbReference>
<evidence type="ECO:0000256" key="6">
    <source>
        <dbReference type="ARBA" id="ARBA00039017"/>
    </source>
</evidence>
<dbReference type="Proteomes" id="UP000761534">
    <property type="component" value="Unassembled WGS sequence"/>
</dbReference>
<comment type="similarity">
    <text evidence="1">Belongs to the isochorismatase family.</text>
</comment>
<keyword evidence="3" id="KW-0479">Metal-binding</keyword>
<dbReference type="InterPro" id="IPR000868">
    <property type="entry name" value="Isochorismatase-like_dom"/>
</dbReference>
<dbReference type="InterPro" id="IPR036380">
    <property type="entry name" value="Isochorismatase-like_sf"/>
</dbReference>
<feature type="domain" description="Isochorismatase-like" evidence="8">
    <location>
        <begin position="6"/>
        <end position="214"/>
    </location>
</feature>
<evidence type="ECO:0000256" key="5">
    <source>
        <dbReference type="ARBA" id="ARBA00037900"/>
    </source>
</evidence>
<evidence type="ECO:0000256" key="3">
    <source>
        <dbReference type="ARBA" id="ARBA00022723"/>
    </source>
</evidence>
<evidence type="ECO:0000259" key="8">
    <source>
        <dbReference type="Pfam" id="PF00857"/>
    </source>
</evidence>
<dbReference type="VEuPathDB" id="FungiDB:TRICI_005054"/>
<protein>
    <recommendedName>
        <fullName evidence="6">nicotinamidase</fullName>
        <ecNumber evidence="6">3.5.1.19</ecNumber>
    </recommendedName>
    <alternativeName>
        <fullName evidence="7">Nicotinamide deamidase</fullName>
    </alternativeName>
</protein>
<proteinExistence type="inferred from homology"/>
<dbReference type="SUPFAM" id="SSF52499">
    <property type="entry name" value="Isochorismatase-like hydrolases"/>
    <property type="match status" value="1"/>
</dbReference>
<dbReference type="CDD" id="cd01011">
    <property type="entry name" value="nicotinamidase"/>
    <property type="match status" value="1"/>
</dbReference>
<reference evidence="9" key="1">
    <citation type="journal article" date="2019" name="G3 (Bethesda)">
        <title>Genome Assemblies of Two Rare Opportunistic Yeast Pathogens: Diutina rugosa (syn. Candida rugosa) and Trichomonascus ciferrii (syn. Candida ciferrii).</title>
        <authorList>
            <person name="Mixao V."/>
            <person name="Saus E."/>
            <person name="Hansen A.P."/>
            <person name="Lass-Florl C."/>
            <person name="Gabaldon T."/>
        </authorList>
    </citation>
    <scope>NUCLEOTIDE SEQUENCE</scope>
    <source>
        <strain evidence="9">CBS 4856</strain>
    </source>
</reference>
<sequence length="216" mass="24032">MVSATAALIVVDLQEDFLPPNGALAVSGGREVIGVINELMEKHDWRIILASKDWHPRDHCSFASNNRAVKAFQKTTFKNPNNETEVKELTAWPDHCIQGTFGASLPDEFTGIQRVDKIINKGFLSDREYYSAFQDVFSIHKTDLQDYLINSGAQDVYITGLALDFCVYYTALDAAKLGWNTFVVQDASKPVDPKSTQDVLLDLKAHGVHIVSSKDL</sequence>
<dbReference type="OrthoDB" id="3341310at2759"/>
<dbReference type="PANTHER" id="PTHR11080">
    <property type="entry name" value="PYRAZINAMIDASE/NICOTINAMIDASE"/>
    <property type="match status" value="1"/>
</dbReference>
<accession>A0A642V2Z8</accession>
<dbReference type="InterPro" id="IPR052347">
    <property type="entry name" value="Isochorismatase_Nicotinamidase"/>
</dbReference>
<keyword evidence="4" id="KW-0378">Hydrolase</keyword>
<dbReference type="Gene3D" id="3.40.50.850">
    <property type="entry name" value="Isochorismatase-like"/>
    <property type="match status" value="1"/>
</dbReference>
<comment type="pathway">
    <text evidence="5">Cofactor biosynthesis; nicotinate biosynthesis; nicotinate from nicotinamide: step 1/1.</text>
</comment>
<comment type="caution">
    <text evidence="9">The sequence shown here is derived from an EMBL/GenBank/DDBJ whole genome shotgun (WGS) entry which is preliminary data.</text>
</comment>
<name>A0A642V2Z8_9ASCO</name>
<dbReference type="EMBL" id="SWFS01000389">
    <property type="protein sequence ID" value="KAA8906870.1"/>
    <property type="molecule type" value="Genomic_DNA"/>
</dbReference>
<evidence type="ECO:0000256" key="2">
    <source>
        <dbReference type="ARBA" id="ARBA00022642"/>
    </source>
</evidence>
<evidence type="ECO:0000313" key="10">
    <source>
        <dbReference type="Proteomes" id="UP000761534"/>
    </source>
</evidence>
<dbReference type="AlphaFoldDB" id="A0A642V2Z8"/>
<keyword evidence="10" id="KW-1185">Reference proteome</keyword>
<evidence type="ECO:0000313" key="9">
    <source>
        <dbReference type="EMBL" id="KAA8906870.1"/>
    </source>
</evidence>
<dbReference type="GO" id="GO:0008936">
    <property type="term" value="F:nicotinamidase activity"/>
    <property type="evidence" value="ECO:0007669"/>
    <property type="project" value="UniProtKB-EC"/>
</dbReference>
<evidence type="ECO:0000256" key="7">
    <source>
        <dbReference type="ARBA" id="ARBA00043224"/>
    </source>
</evidence>
<organism evidence="9 10">
    <name type="scientific">Trichomonascus ciferrii</name>
    <dbReference type="NCBI Taxonomy" id="44093"/>
    <lineage>
        <taxon>Eukaryota</taxon>
        <taxon>Fungi</taxon>
        <taxon>Dikarya</taxon>
        <taxon>Ascomycota</taxon>
        <taxon>Saccharomycotina</taxon>
        <taxon>Dipodascomycetes</taxon>
        <taxon>Dipodascales</taxon>
        <taxon>Trichomonascaceae</taxon>
        <taxon>Trichomonascus</taxon>
        <taxon>Trichomonascus ciferrii complex</taxon>
    </lineage>
</organism>
<dbReference type="GO" id="GO:0046872">
    <property type="term" value="F:metal ion binding"/>
    <property type="evidence" value="ECO:0007669"/>
    <property type="project" value="UniProtKB-KW"/>
</dbReference>
<evidence type="ECO:0000256" key="4">
    <source>
        <dbReference type="ARBA" id="ARBA00022801"/>
    </source>
</evidence>
<keyword evidence="2" id="KW-0662">Pyridine nucleotide biosynthesis</keyword>
<dbReference type="EC" id="3.5.1.19" evidence="6"/>
<dbReference type="Pfam" id="PF00857">
    <property type="entry name" value="Isochorismatase"/>
    <property type="match status" value="1"/>
</dbReference>